<comment type="subcellular location">
    <subcellularLocation>
        <location evidence="1">Membrane</location>
        <topology evidence="1">Multi-pass membrane protein</topology>
    </subcellularLocation>
</comment>
<keyword evidence="9" id="KW-1185">Reference proteome</keyword>
<feature type="transmembrane region" description="Helical" evidence="6">
    <location>
        <begin position="94"/>
        <end position="115"/>
    </location>
</feature>
<dbReference type="InterPro" id="IPR058533">
    <property type="entry name" value="Cation_efflux_TM"/>
</dbReference>
<dbReference type="OrthoDB" id="9806522at2"/>
<evidence type="ECO:0000256" key="6">
    <source>
        <dbReference type="SAM" id="Phobius"/>
    </source>
</evidence>
<dbReference type="InterPro" id="IPR050291">
    <property type="entry name" value="CDF_Transporter"/>
</dbReference>
<comment type="caution">
    <text evidence="8">The sequence shown here is derived from an EMBL/GenBank/DDBJ whole genome shotgun (WGS) entry which is preliminary data.</text>
</comment>
<evidence type="ECO:0000256" key="3">
    <source>
        <dbReference type="ARBA" id="ARBA00022692"/>
    </source>
</evidence>
<dbReference type="GO" id="GO:0016020">
    <property type="term" value="C:membrane"/>
    <property type="evidence" value="ECO:0007669"/>
    <property type="project" value="UniProtKB-SubCell"/>
</dbReference>
<proteinExistence type="predicted"/>
<dbReference type="EMBL" id="RZGZ01000002">
    <property type="protein sequence ID" value="RUR01852.1"/>
    <property type="molecule type" value="Genomic_DNA"/>
</dbReference>
<evidence type="ECO:0000256" key="2">
    <source>
        <dbReference type="ARBA" id="ARBA00022448"/>
    </source>
</evidence>
<dbReference type="PANTHER" id="PTHR43840">
    <property type="entry name" value="MITOCHONDRIAL METAL TRANSPORTER 1-RELATED"/>
    <property type="match status" value="1"/>
</dbReference>
<dbReference type="GO" id="GO:0008324">
    <property type="term" value="F:monoatomic cation transmembrane transporter activity"/>
    <property type="evidence" value="ECO:0007669"/>
    <property type="project" value="InterPro"/>
</dbReference>
<feature type="domain" description="Cation efflux protein transmembrane" evidence="7">
    <location>
        <begin position="33"/>
        <end position="231"/>
    </location>
</feature>
<reference evidence="8 9" key="1">
    <citation type="submission" date="2018-12" db="EMBL/GenBank/DDBJ databases">
        <authorList>
            <person name="Li F."/>
        </authorList>
    </citation>
    <scope>NUCLEOTIDE SEQUENCE [LARGE SCALE GENOMIC DNA]</scope>
    <source>
        <strain evidence="8 9">EGI 6500705</strain>
    </source>
</reference>
<dbReference type="RefSeq" id="WP_127049799.1">
    <property type="nucleotide sequence ID" value="NZ_RZGZ01000002.1"/>
</dbReference>
<name>A0A3S0Y168_9MICO</name>
<keyword evidence="2" id="KW-0813">Transport</keyword>
<keyword evidence="3 6" id="KW-0812">Transmembrane</keyword>
<dbReference type="Gene3D" id="1.20.1510.10">
    <property type="entry name" value="Cation efflux protein transmembrane domain"/>
    <property type="match status" value="1"/>
</dbReference>
<dbReference type="AlphaFoldDB" id="A0A3S0Y168"/>
<dbReference type="SUPFAM" id="SSF161111">
    <property type="entry name" value="Cation efflux protein transmembrane domain-like"/>
    <property type="match status" value="1"/>
</dbReference>
<dbReference type="Proteomes" id="UP000274909">
    <property type="component" value="Unassembled WGS sequence"/>
</dbReference>
<organism evidence="8 9">
    <name type="scientific">Labedella endophytica</name>
    <dbReference type="NCBI Taxonomy" id="1523160"/>
    <lineage>
        <taxon>Bacteria</taxon>
        <taxon>Bacillati</taxon>
        <taxon>Actinomycetota</taxon>
        <taxon>Actinomycetes</taxon>
        <taxon>Micrococcales</taxon>
        <taxon>Microbacteriaceae</taxon>
        <taxon>Labedella</taxon>
    </lineage>
</organism>
<dbReference type="InterPro" id="IPR027469">
    <property type="entry name" value="Cation_efflux_TMD_sf"/>
</dbReference>
<evidence type="ECO:0000256" key="1">
    <source>
        <dbReference type="ARBA" id="ARBA00004141"/>
    </source>
</evidence>
<evidence type="ECO:0000313" key="8">
    <source>
        <dbReference type="EMBL" id="RUR01852.1"/>
    </source>
</evidence>
<evidence type="ECO:0000256" key="4">
    <source>
        <dbReference type="ARBA" id="ARBA00022989"/>
    </source>
</evidence>
<feature type="transmembrane region" description="Helical" evidence="6">
    <location>
        <begin position="29"/>
        <end position="48"/>
    </location>
</feature>
<protein>
    <submittedName>
        <fullName evidence="8">Cation transporter</fullName>
    </submittedName>
</protein>
<sequence>MSADRRRFGHTELPARQEDALRAAIRIEWATLVFLAVTIALVYLVLGNSQAMKAAWIEDLLSLAPPIAFLVAARIVQRAPNRERPYGYHRSVGVGHLVAGVALFAMGAYLVIDSISGLISGEHPPIGSVELFGEVIWLGWLMMGVMALTIPLPIYFGRRKMALARELHDKVLFADADMNKADWQTAVGSIVGVAGIGVGLWWADSAAALFIASSIVWDGTKNLRGAVRDLMDSRARTFDDGEPLPVEDRIIDTLRARRWIADVGVRLRDQGHVLHAEVFVVPRRNRLTLDDLIEARDECIALDWKIADAVIVPVDELPEEVGGAPRDRQSERNR</sequence>
<gene>
    <name evidence="8" type="ORF">ELQ94_10410</name>
</gene>
<accession>A0A3S0Y168</accession>
<dbReference type="Pfam" id="PF01545">
    <property type="entry name" value="Cation_efflux"/>
    <property type="match status" value="1"/>
</dbReference>
<evidence type="ECO:0000256" key="5">
    <source>
        <dbReference type="ARBA" id="ARBA00023136"/>
    </source>
</evidence>
<dbReference type="PANTHER" id="PTHR43840:SF15">
    <property type="entry name" value="MITOCHONDRIAL METAL TRANSPORTER 1-RELATED"/>
    <property type="match status" value="1"/>
</dbReference>
<feature type="transmembrane region" description="Helical" evidence="6">
    <location>
        <begin position="135"/>
        <end position="156"/>
    </location>
</feature>
<feature type="transmembrane region" description="Helical" evidence="6">
    <location>
        <begin position="54"/>
        <end position="73"/>
    </location>
</feature>
<keyword evidence="4 6" id="KW-1133">Transmembrane helix</keyword>
<keyword evidence="5 6" id="KW-0472">Membrane</keyword>
<evidence type="ECO:0000259" key="7">
    <source>
        <dbReference type="Pfam" id="PF01545"/>
    </source>
</evidence>
<evidence type="ECO:0000313" key="9">
    <source>
        <dbReference type="Proteomes" id="UP000274909"/>
    </source>
</evidence>